<sequence>LPRQLEDNWIYIQEPGVNVGRVQVFNNWSPHMVCDSSKVWMGLEFFCRETDDLWKMSDEALQKLAQSEMKQIGLVSVDAAEDAVVIRVPKAYPGYFGAAYTRFDELRAALDEVENLFLVGRNGMHRYNNQDHSMLTAKEAADQIISGVIDKSRIWAINVDDEYHEEKAVA</sequence>
<evidence type="ECO:0000313" key="2">
    <source>
        <dbReference type="Proteomes" id="UP000051386"/>
    </source>
</evidence>
<dbReference type="Gene3D" id="3.50.50.60">
    <property type="entry name" value="FAD/NAD(P)-binding domain"/>
    <property type="match status" value="1"/>
</dbReference>
<keyword evidence="2" id="KW-1185">Reference proteome</keyword>
<accession>A0A0R0CLN3</accession>
<dbReference type="PANTHER" id="PTHR21197:SF0">
    <property type="entry name" value="UDP-GALACTOPYRANOSE MUTASE"/>
    <property type="match status" value="1"/>
</dbReference>
<dbReference type="RefSeq" id="WP_211260410.1">
    <property type="nucleotide sequence ID" value="NZ_LDJK01000118.1"/>
</dbReference>
<dbReference type="GO" id="GO:0008767">
    <property type="term" value="F:UDP-galactopyranose mutase activity"/>
    <property type="evidence" value="ECO:0007669"/>
    <property type="project" value="TreeGrafter"/>
</dbReference>
<reference evidence="1 2" key="1">
    <citation type="submission" date="2015-05" db="EMBL/GenBank/DDBJ databases">
        <title>Genome sequencing and analysis of members of genus Stenotrophomonas.</title>
        <authorList>
            <person name="Patil P.P."/>
            <person name="Midha S."/>
            <person name="Patil P.B."/>
        </authorList>
    </citation>
    <scope>NUCLEOTIDE SEQUENCE [LARGE SCALE GENOMIC DNA]</scope>
    <source>
        <strain evidence="1 2">DSM 21508</strain>
    </source>
</reference>
<gene>
    <name evidence="1" type="ORF">ABB28_17360</name>
</gene>
<feature type="non-terminal residue" evidence="1">
    <location>
        <position position="1"/>
    </location>
</feature>
<dbReference type="InterPro" id="IPR036188">
    <property type="entry name" value="FAD/NAD-bd_sf"/>
</dbReference>
<dbReference type="GO" id="GO:0050660">
    <property type="term" value="F:flavin adenine dinucleotide binding"/>
    <property type="evidence" value="ECO:0007669"/>
    <property type="project" value="TreeGrafter"/>
</dbReference>
<dbReference type="PATRIC" id="fig|517011.3.peg.228"/>
<proteinExistence type="predicted"/>
<comment type="caution">
    <text evidence="1">The sequence shown here is derived from an EMBL/GenBank/DDBJ whole genome shotgun (WGS) entry which is preliminary data.</text>
</comment>
<evidence type="ECO:0000313" key="1">
    <source>
        <dbReference type="EMBL" id="KRG65768.1"/>
    </source>
</evidence>
<dbReference type="EMBL" id="LDJK01000118">
    <property type="protein sequence ID" value="KRG65768.1"/>
    <property type="molecule type" value="Genomic_DNA"/>
</dbReference>
<protein>
    <recommendedName>
        <fullName evidence="3">Amine oxidase domain-containing protein</fullName>
    </recommendedName>
</protein>
<dbReference type="GO" id="GO:0005829">
    <property type="term" value="C:cytosol"/>
    <property type="evidence" value="ECO:0007669"/>
    <property type="project" value="TreeGrafter"/>
</dbReference>
<organism evidence="1 2">
    <name type="scientific">Stenotrophomonas chelatiphaga</name>
    <dbReference type="NCBI Taxonomy" id="517011"/>
    <lineage>
        <taxon>Bacteria</taxon>
        <taxon>Pseudomonadati</taxon>
        <taxon>Pseudomonadota</taxon>
        <taxon>Gammaproteobacteria</taxon>
        <taxon>Lysobacterales</taxon>
        <taxon>Lysobacteraceae</taxon>
        <taxon>Stenotrophomonas</taxon>
    </lineage>
</organism>
<dbReference type="AlphaFoldDB" id="A0A0R0CLN3"/>
<dbReference type="Proteomes" id="UP000051386">
    <property type="component" value="Unassembled WGS sequence"/>
</dbReference>
<name>A0A0R0CLN3_9GAMM</name>
<dbReference type="PANTHER" id="PTHR21197">
    <property type="entry name" value="UDP-GALACTOPYRANOSE MUTASE"/>
    <property type="match status" value="1"/>
</dbReference>
<evidence type="ECO:0008006" key="3">
    <source>
        <dbReference type="Google" id="ProtNLM"/>
    </source>
</evidence>